<name>A0A835BBP5_9POAL</name>
<dbReference type="SUPFAM" id="SSF46565">
    <property type="entry name" value="Chaperone J-domain"/>
    <property type="match status" value="1"/>
</dbReference>
<dbReference type="SMART" id="SM00271">
    <property type="entry name" value="DnaJ"/>
    <property type="match status" value="1"/>
</dbReference>
<dbReference type="EMBL" id="JACEFO010002109">
    <property type="protein sequence ID" value="KAF8682037.1"/>
    <property type="molecule type" value="Genomic_DNA"/>
</dbReference>
<evidence type="ECO:0000259" key="2">
    <source>
        <dbReference type="PROSITE" id="PS50076"/>
    </source>
</evidence>
<sequence length="352" mass="38097">MGRRCRDGTPLGRFMGQIAETASAPQFLRGESNPTLNRACHETESPVLLSASRTTRPSPTLAAQCSTPPRLLLLPCASPHHNSTSNPARRARACTQPQAAMAEVDAASKEEQARRARALAEKCFLAGNVYGARQWMQSALRLAPGLPGTAQIVAAYDVHAAAARRPPDWYAVLGLRPPGVTHDDVKRHHRRLCLLVHPDKNPSAAADGAFKLVQAAWQTLSVRHPPGAPAPPPRPQPPPQQRQPPTRAPEPQPRQRPQVVQMQRRAPAPPPRPAAPTRPSYAQQASAPKPPEKGPPMPTASRSSASPDKCPACGASTPNGKSSFRCGSCHWSPMDGRPDDDDDDFFEDDYYF</sequence>
<feature type="compositionally biased region" description="Acidic residues" evidence="1">
    <location>
        <begin position="338"/>
        <end position="352"/>
    </location>
</feature>
<accession>A0A835BBP5</accession>
<dbReference type="InterPro" id="IPR036869">
    <property type="entry name" value="J_dom_sf"/>
</dbReference>
<protein>
    <recommendedName>
        <fullName evidence="2">J domain-containing protein</fullName>
    </recommendedName>
</protein>
<dbReference type="InterPro" id="IPR001623">
    <property type="entry name" value="DnaJ_domain"/>
</dbReference>
<comment type="caution">
    <text evidence="3">The sequence shown here is derived from an EMBL/GenBank/DDBJ whole genome shotgun (WGS) entry which is preliminary data.</text>
</comment>
<feature type="compositionally biased region" description="Pro residues" evidence="1">
    <location>
        <begin position="226"/>
        <end position="254"/>
    </location>
</feature>
<feature type="compositionally biased region" description="Low complexity" evidence="1">
    <location>
        <begin position="255"/>
        <end position="266"/>
    </location>
</feature>
<proteinExistence type="predicted"/>
<evidence type="ECO:0000256" key="1">
    <source>
        <dbReference type="SAM" id="MobiDB-lite"/>
    </source>
</evidence>
<evidence type="ECO:0000313" key="3">
    <source>
        <dbReference type="EMBL" id="KAF8682037.1"/>
    </source>
</evidence>
<dbReference type="CDD" id="cd06257">
    <property type="entry name" value="DnaJ"/>
    <property type="match status" value="1"/>
</dbReference>
<dbReference type="PROSITE" id="PS50076">
    <property type="entry name" value="DNAJ_2"/>
    <property type="match status" value="1"/>
</dbReference>
<feature type="region of interest" description="Disordered" evidence="1">
    <location>
        <begin position="222"/>
        <end position="352"/>
    </location>
</feature>
<organism evidence="3 4">
    <name type="scientific">Digitaria exilis</name>
    <dbReference type="NCBI Taxonomy" id="1010633"/>
    <lineage>
        <taxon>Eukaryota</taxon>
        <taxon>Viridiplantae</taxon>
        <taxon>Streptophyta</taxon>
        <taxon>Embryophyta</taxon>
        <taxon>Tracheophyta</taxon>
        <taxon>Spermatophyta</taxon>
        <taxon>Magnoliopsida</taxon>
        <taxon>Liliopsida</taxon>
        <taxon>Poales</taxon>
        <taxon>Poaceae</taxon>
        <taxon>PACMAD clade</taxon>
        <taxon>Panicoideae</taxon>
        <taxon>Panicodae</taxon>
        <taxon>Paniceae</taxon>
        <taxon>Anthephorinae</taxon>
        <taxon>Digitaria</taxon>
    </lineage>
</organism>
<reference evidence="3" key="1">
    <citation type="submission" date="2020-07" db="EMBL/GenBank/DDBJ databases">
        <title>Genome sequence and genetic diversity analysis of an under-domesticated orphan crop, white fonio (Digitaria exilis).</title>
        <authorList>
            <person name="Bennetzen J.L."/>
            <person name="Chen S."/>
            <person name="Ma X."/>
            <person name="Wang X."/>
            <person name="Yssel A.E.J."/>
            <person name="Chaluvadi S.R."/>
            <person name="Johnson M."/>
            <person name="Gangashetty P."/>
            <person name="Hamidou F."/>
            <person name="Sanogo M.D."/>
            <person name="Zwaenepoel A."/>
            <person name="Wallace J."/>
            <person name="Van De Peer Y."/>
            <person name="Van Deynze A."/>
        </authorList>
    </citation>
    <scope>NUCLEOTIDE SEQUENCE</scope>
    <source>
        <tissue evidence="3">Leaves</tissue>
    </source>
</reference>
<dbReference type="PANTHER" id="PTHR44137">
    <property type="entry name" value="BNAC03G44070D PROTEIN"/>
    <property type="match status" value="1"/>
</dbReference>
<feature type="compositionally biased region" description="Pro residues" evidence="1">
    <location>
        <begin position="267"/>
        <end position="276"/>
    </location>
</feature>
<dbReference type="Proteomes" id="UP000636709">
    <property type="component" value="Unassembled WGS sequence"/>
</dbReference>
<dbReference type="Gene3D" id="1.10.287.110">
    <property type="entry name" value="DnaJ domain"/>
    <property type="match status" value="1"/>
</dbReference>
<keyword evidence="4" id="KW-1185">Reference proteome</keyword>
<dbReference type="OrthoDB" id="10250354at2759"/>
<feature type="domain" description="J" evidence="2">
    <location>
        <begin position="168"/>
        <end position="225"/>
    </location>
</feature>
<gene>
    <name evidence="3" type="ORF">HU200_045497</name>
</gene>
<dbReference type="GO" id="GO:0005783">
    <property type="term" value="C:endoplasmic reticulum"/>
    <property type="evidence" value="ECO:0007669"/>
    <property type="project" value="UniProtKB-ARBA"/>
</dbReference>
<dbReference type="PANTHER" id="PTHR44137:SF53">
    <property type="entry name" value="DNAJ DOMAIN CONTAINING PROTEIN, EXPRESSED"/>
    <property type="match status" value="1"/>
</dbReference>
<dbReference type="AlphaFoldDB" id="A0A835BBP5"/>
<dbReference type="Pfam" id="PF00226">
    <property type="entry name" value="DnaJ"/>
    <property type="match status" value="1"/>
</dbReference>
<evidence type="ECO:0000313" key="4">
    <source>
        <dbReference type="Proteomes" id="UP000636709"/>
    </source>
</evidence>